<feature type="transmembrane region" description="Helical" evidence="1">
    <location>
        <begin position="20"/>
        <end position="40"/>
    </location>
</feature>
<dbReference type="EMBL" id="CP001631">
    <property type="protein sequence ID" value="ACU52985.1"/>
    <property type="molecule type" value="Genomic_DNA"/>
</dbReference>
<evidence type="ECO:0000256" key="1">
    <source>
        <dbReference type="SAM" id="Phobius"/>
    </source>
</evidence>
<keyword evidence="1" id="KW-0812">Transmembrane</keyword>
<evidence type="ECO:0008006" key="4">
    <source>
        <dbReference type="Google" id="ProtNLM"/>
    </source>
</evidence>
<keyword evidence="1" id="KW-1133">Transmembrane helix</keyword>
<dbReference type="KEGG" id="afo:Afer_0010"/>
<keyword evidence="1" id="KW-0472">Membrane</keyword>
<gene>
    <name evidence="2" type="ordered locus">Afer_0010</name>
</gene>
<reference evidence="2 3" key="1">
    <citation type="journal article" date="2009" name="Stand. Genomic Sci.">
        <title>Complete genome sequence of Acidimicrobium ferrooxidans type strain (ICP).</title>
        <authorList>
            <person name="Clum A."/>
            <person name="Nolan M."/>
            <person name="Lang E."/>
            <person name="Glavina Del Rio T."/>
            <person name="Tice H."/>
            <person name="Copeland A."/>
            <person name="Cheng J.F."/>
            <person name="Lucas S."/>
            <person name="Chen F."/>
            <person name="Bruce D."/>
            <person name="Goodwin L."/>
            <person name="Pitluck S."/>
            <person name="Ivanova N."/>
            <person name="Mavrommatis K."/>
            <person name="Mikhailova N."/>
            <person name="Pati A."/>
            <person name="Chen A."/>
            <person name="Palaniappan K."/>
            <person name="Goker M."/>
            <person name="Spring S."/>
            <person name="Land M."/>
            <person name="Hauser L."/>
            <person name="Chang Y.J."/>
            <person name="Jeffries C.C."/>
            <person name="Chain P."/>
            <person name="Bristow J."/>
            <person name="Eisen J.A."/>
            <person name="Markowitz V."/>
            <person name="Hugenholtz P."/>
            <person name="Kyrpides N.C."/>
            <person name="Klenk H.P."/>
            <person name="Lapidus A."/>
        </authorList>
    </citation>
    <scope>NUCLEOTIDE SEQUENCE [LARGE SCALE GENOMIC DNA]</scope>
    <source>
        <strain evidence="3">DSM 10331 / JCM 15462 / NBRC 103882 / ICP</strain>
    </source>
</reference>
<dbReference type="HOGENOM" id="CLU_2010293_0_0_11"/>
<dbReference type="Proteomes" id="UP000000771">
    <property type="component" value="Chromosome"/>
</dbReference>
<name>C7M123_ACIFD</name>
<protein>
    <recommendedName>
        <fullName evidence="4">TadE family protein</fullName>
    </recommendedName>
</protein>
<evidence type="ECO:0000313" key="2">
    <source>
        <dbReference type="EMBL" id="ACU52985.1"/>
    </source>
</evidence>
<organism evidence="2 3">
    <name type="scientific">Acidimicrobium ferrooxidans (strain DSM 10331 / JCM 15462 / NBRC 103882 / ICP)</name>
    <dbReference type="NCBI Taxonomy" id="525909"/>
    <lineage>
        <taxon>Bacteria</taxon>
        <taxon>Bacillati</taxon>
        <taxon>Actinomycetota</taxon>
        <taxon>Acidimicrobiia</taxon>
        <taxon>Acidimicrobiales</taxon>
        <taxon>Acidimicrobiaceae</taxon>
        <taxon>Acidimicrobium</taxon>
    </lineage>
</organism>
<sequence length="123" mass="12387">MFARRLLVDEQATSTVVGPVVVVVFLMLIALTIGFGALWVGHVEAVWGAEAIAADLGIGGSPAQGFAFGVLRDVTWSIQPVSVSGPDAPGAASMVVVHADLGGLVPVTSQVALQPPSQLGTGA</sequence>
<dbReference type="STRING" id="525909.Afer_0010"/>
<keyword evidence="3" id="KW-1185">Reference proteome</keyword>
<dbReference type="RefSeq" id="WP_012784104.1">
    <property type="nucleotide sequence ID" value="NC_013124.1"/>
</dbReference>
<dbReference type="AlphaFoldDB" id="C7M123"/>
<accession>C7M123</accession>
<evidence type="ECO:0000313" key="3">
    <source>
        <dbReference type="Proteomes" id="UP000000771"/>
    </source>
</evidence>
<proteinExistence type="predicted"/>